<name>A0A0K9YPE5_9BACL</name>
<accession>A0A0K9YPE5</accession>
<sequence>MLVSMIIIIISVVIAAKELPRFKQSSSRNDAIAFTIMLLVGTVCSLLAVHTTKNISPLQVIEFIYRPISQLFIG</sequence>
<evidence type="ECO:0000313" key="5">
    <source>
        <dbReference type="Proteomes" id="UP000319578"/>
    </source>
</evidence>
<dbReference type="Proteomes" id="UP000319578">
    <property type="component" value="Unassembled WGS sequence"/>
</dbReference>
<organism evidence="3 4">
    <name type="scientific">Brevibacillus reuszeri</name>
    <dbReference type="NCBI Taxonomy" id="54915"/>
    <lineage>
        <taxon>Bacteria</taxon>
        <taxon>Bacillati</taxon>
        <taxon>Bacillota</taxon>
        <taxon>Bacilli</taxon>
        <taxon>Bacillales</taxon>
        <taxon>Paenibacillaceae</taxon>
        <taxon>Brevibacillus</taxon>
    </lineage>
</organism>
<gene>
    <name evidence="3" type="ORF">ADS79_16960</name>
    <name evidence="2" type="ORF">BRE01_36750</name>
</gene>
<protein>
    <submittedName>
        <fullName evidence="3">Uncharacterized protein</fullName>
    </submittedName>
</protein>
<keyword evidence="1" id="KW-0472">Membrane</keyword>
<dbReference type="EMBL" id="LGIQ01000009">
    <property type="protein sequence ID" value="KNB70594.1"/>
    <property type="molecule type" value="Genomic_DNA"/>
</dbReference>
<keyword evidence="1" id="KW-1133">Transmembrane helix</keyword>
<evidence type="ECO:0000313" key="4">
    <source>
        <dbReference type="Proteomes" id="UP000036834"/>
    </source>
</evidence>
<feature type="transmembrane region" description="Helical" evidence="1">
    <location>
        <begin position="31"/>
        <end position="49"/>
    </location>
</feature>
<dbReference type="Proteomes" id="UP000036834">
    <property type="component" value="Unassembled WGS sequence"/>
</dbReference>
<comment type="caution">
    <text evidence="3">The sequence shown here is derived from an EMBL/GenBank/DDBJ whole genome shotgun (WGS) entry which is preliminary data.</text>
</comment>
<evidence type="ECO:0000256" key="1">
    <source>
        <dbReference type="SAM" id="Phobius"/>
    </source>
</evidence>
<proteinExistence type="predicted"/>
<dbReference type="EMBL" id="BJON01000014">
    <property type="protein sequence ID" value="GED69973.1"/>
    <property type="molecule type" value="Genomic_DNA"/>
</dbReference>
<keyword evidence="1" id="KW-0812">Transmembrane</keyword>
<evidence type="ECO:0000313" key="2">
    <source>
        <dbReference type="EMBL" id="GED69973.1"/>
    </source>
</evidence>
<dbReference type="PATRIC" id="fig|54915.3.peg.2453"/>
<dbReference type="AlphaFoldDB" id="A0A0K9YPE5"/>
<dbReference type="STRING" id="54915.ADS79_16960"/>
<reference evidence="4" key="1">
    <citation type="submission" date="2015-07" db="EMBL/GenBank/DDBJ databases">
        <title>Genome sequencing project for genomic taxonomy and phylogenomics of Bacillus-like bacteria.</title>
        <authorList>
            <person name="Liu B."/>
            <person name="Wang J."/>
            <person name="Zhu Y."/>
            <person name="Liu G."/>
            <person name="Chen Q."/>
            <person name="Chen Z."/>
            <person name="Lan J."/>
            <person name="Che J."/>
            <person name="Ge C."/>
            <person name="Shi H."/>
            <person name="Pan Z."/>
            <person name="Liu X."/>
        </authorList>
    </citation>
    <scope>NUCLEOTIDE SEQUENCE [LARGE SCALE GENOMIC DNA]</scope>
    <source>
        <strain evidence="4">DSM 9887</strain>
    </source>
</reference>
<reference evidence="3" key="2">
    <citation type="submission" date="2015-07" db="EMBL/GenBank/DDBJ databases">
        <title>MeaNS - Measles Nucleotide Surveillance Program.</title>
        <authorList>
            <person name="Tran T."/>
            <person name="Druce J."/>
        </authorList>
    </citation>
    <scope>NUCLEOTIDE SEQUENCE</scope>
    <source>
        <strain evidence="3">DSM 9887</strain>
    </source>
</reference>
<evidence type="ECO:0000313" key="3">
    <source>
        <dbReference type="EMBL" id="KNB70594.1"/>
    </source>
</evidence>
<keyword evidence="5" id="KW-1185">Reference proteome</keyword>
<reference evidence="2 5" key="3">
    <citation type="submission" date="2019-06" db="EMBL/GenBank/DDBJ databases">
        <title>Whole genome shotgun sequence of Brevibacillus reuszeri NBRC 15719.</title>
        <authorList>
            <person name="Hosoyama A."/>
            <person name="Uohara A."/>
            <person name="Ohji S."/>
            <person name="Ichikawa N."/>
        </authorList>
    </citation>
    <scope>NUCLEOTIDE SEQUENCE [LARGE SCALE GENOMIC DNA]</scope>
    <source>
        <strain evidence="2 5">NBRC 15719</strain>
    </source>
</reference>